<reference evidence="1 2" key="1">
    <citation type="submission" date="2019-07" db="EMBL/GenBank/DDBJ databases">
        <title>Whole genome shotgun sequence of Segetibacter aerophilus NBRC 106135.</title>
        <authorList>
            <person name="Hosoyama A."/>
            <person name="Uohara A."/>
            <person name="Ohji S."/>
            <person name="Ichikawa N."/>
        </authorList>
    </citation>
    <scope>NUCLEOTIDE SEQUENCE [LARGE SCALE GENOMIC DNA]</scope>
    <source>
        <strain evidence="1 2">NBRC 106135</strain>
    </source>
</reference>
<proteinExistence type="predicted"/>
<dbReference type="EMBL" id="BJYT01000001">
    <property type="protein sequence ID" value="GEO07556.1"/>
    <property type="molecule type" value="Genomic_DNA"/>
</dbReference>
<name>A0A512B6G8_9BACT</name>
<dbReference type="RefSeq" id="WP_147201527.1">
    <property type="nucleotide sequence ID" value="NZ_BJYT01000001.1"/>
</dbReference>
<dbReference type="OrthoDB" id="5524515at2"/>
<accession>A0A512B6G8</accession>
<evidence type="ECO:0000313" key="1">
    <source>
        <dbReference type="EMBL" id="GEO07556.1"/>
    </source>
</evidence>
<dbReference type="AlphaFoldDB" id="A0A512B6G8"/>
<dbReference type="Proteomes" id="UP000321513">
    <property type="component" value="Unassembled WGS sequence"/>
</dbReference>
<keyword evidence="2" id="KW-1185">Reference proteome</keyword>
<protein>
    <submittedName>
        <fullName evidence="1">Uncharacterized protein</fullName>
    </submittedName>
</protein>
<gene>
    <name evidence="1" type="ORF">SAE01_00520</name>
</gene>
<evidence type="ECO:0000313" key="2">
    <source>
        <dbReference type="Proteomes" id="UP000321513"/>
    </source>
</evidence>
<comment type="caution">
    <text evidence="1">The sequence shown here is derived from an EMBL/GenBank/DDBJ whole genome shotgun (WGS) entry which is preliminary data.</text>
</comment>
<organism evidence="1 2">
    <name type="scientific">Segetibacter aerophilus</name>
    <dbReference type="NCBI Taxonomy" id="670293"/>
    <lineage>
        <taxon>Bacteria</taxon>
        <taxon>Pseudomonadati</taxon>
        <taxon>Bacteroidota</taxon>
        <taxon>Chitinophagia</taxon>
        <taxon>Chitinophagales</taxon>
        <taxon>Chitinophagaceae</taxon>
        <taxon>Segetibacter</taxon>
    </lineage>
</organism>
<sequence length="65" mass="7530">MIAELKEVISKVEQLDNEEQKQIAKLLEDEIKWESTLQNSQIQLRNLANEAIAEYKAGKTKQGDW</sequence>